<proteinExistence type="predicted"/>
<evidence type="ECO:0000313" key="1">
    <source>
        <dbReference type="EMBL" id="KAE9606994.1"/>
    </source>
</evidence>
<name>A0A6A4Q0F7_LUPAL</name>
<organism evidence="1 2">
    <name type="scientific">Lupinus albus</name>
    <name type="common">White lupine</name>
    <name type="synonym">Lupinus termis</name>
    <dbReference type="NCBI Taxonomy" id="3870"/>
    <lineage>
        <taxon>Eukaryota</taxon>
        <taxon>Viridiplantae</taxon>
        <taxon>Streptophyta</taxon>
        <taxon>Embryophyta</taxon>
        <taxon>Tracheophyta</taxon>
        <taxon>Spermatophyta</taxon>
        <taxon>Magnoliopsida</taxon>
        <taxon>eudicotyledons</taxon>
        <taxon>Gunneridae</taxon>
        <taxon>Pentapetalae</taxon>
        <taxon>rosids</taxon>
        <taxon>fabids</taxon>
        <taxon>Fabales</taxon>
        <taxon>Fabaceae</taxon>
        <taxon>Papilionoideae</taxon>
        <taxon>50 kb inversion clade</taxon>
        <taxon>genistoids sensu lato</taxon>
        <taxon>core genistoids</taxon>
        <taxon>Genisteae</taxon>
        <taxon>Lupinus</taxon>
    </lineage>
</organism>
<comment type="caution">
    <text evidence="1">The sequence shown here is derived from an EMBL/GenBank/DDBJ whole genome shotgun (WGS) entry which is preliminary data.</text>
</comment>
<keyword evidence="2" id="KW-1185">Reference proteome</keyword>
<gene>
    <name evidence="1" type="ORF">Lalb_Chr09g0325401</name>
</gene>
<protein>
    <submittedName>
        <fullName evidence="1">Uncharacterized protein</fullName>
    </submittedName>
</protein>
<sequence length="67" mass="7771">MMSGLINANPTIYEKKERRVRTTPSFSDQDDAVEPIDQLEVFDILFSNLSSSFPSINPIFRHKLSYY</sequence>
<evidence type="ECO:0000313" key="2">
    <source>
        <dbReference type="Proteomes" id="UP000447434"/>
    </source>
</evidence>
<dbReference type="AlphaFoldDB" id="A0A6A4Q0F7"/>
<dbReference type="OrthoDB" id="1435154at2759"/>
<dbReference type="EMBL" id="WOCE01000009">
    <property type="protein sequence ID" value="KAE9606994.1"/>
    <property type="molecule type" value="Genomic_DNA"/>
</dbReference>
<reference evidence="2" key="1">
    <citation type="journal article" date="2020" name="Nat. Commun.">
        <title>Genome sequence of the cluster root forming white lupin.</title>
        <authorList>
            <person name="Hufnagel B."/>
            <person name="Marques A."/>
            <person name="Soriano A."/>
            <person name="Marques L."/>
            <person name="Divol F."/>
            <person name="Doumas P."/>
            <person name="Sallet E."/>
            <person name="Mancinotti D."/>
            <person name="Carrere S."/>
            <person name="Marande W."/>
            <person name="Arribat S."/>
            <person name="Keller J."/>
            <person name="Huneau C."/>
            <person name="Blein T."/>
            <person name="Aime D."/>
            <person name="Laguerre M."/>
            <person name="Taylor J."/>
            <person name="Schubert V."/>
            <person name="Nelson M."/>
            <person name="Geu-Flores F."/>
            <person name="Crespi M."/>
            <person name="Gallardo-Guerrero K."/>
            <person name="Delaux P.-M."/>
            <person name="Salse J."/>
            <person name="Berges H."/>
            <person name="Guyot R."/>
            <person name="Gouzy J."/>
            <person name="Peret B."/>
        </authorList>
    </citation>
    <scope>NUCLEOTIDE SEQUENCE [LARGE SCALE GENOMIC DNA]</scope>
    <source>
        <strain evidence="2">cv. Amiga</strain>
    </source>
</reference>
<accession>A0A6A4Q0F7</accession>
<dbReference type="Proteomes" id="UP000447434">
    <property type="component" value="Chromosome 9"/>
</dbReference>